<sequence length="198" mass="21112">MRSKPGLDFGLTSIARLRQSRQTQMFRAMALRNVQLGTETVLTHPDLVNLYGCSIGDGTKIGPFVEIQKNSHVGARCKISSHTFICEGVTIDNEVFIGHGVMFTNELFPRACTPEGGLKTEADWSVVPTRIRHGASIGSNATIICGITVGRFALVGAGAVATRDVPDYAIVAGVPAKVVGDVRNREDFPTPATGMAAQ</sequence>
<dbReference type="Pfam" id="PF00132">
    <property type="entry name" value="Hexapep"/>
    <property type="match status" value="1"/>
</dbReference>
<reference evidence="2 3" key="1">
    <citation type="submission" date="2019-07" db="EMBL/GenBank/DDBJ databases">
        <title>Whole genome shotgun sequence of Reyranella soli NBRC 108950.</title>
        <authorList>
            <person name="Hosoyama A."/>
            <person name="Uohara A."/>
            <person name="Ohji S."/>
            <person name="Ichikawa N."/>
        </authorList>
    </citation>
    <scope>NUCLEOTIDE SEQUENCE [LARGE SCALE GENOMIC DNA]</scope>
    <source>
        <strain evidence="2 3">NBRC 108950</strain>
    </source>
</reference>
<dbReference type="PANTHER" id="PTHR43300">
    <property type="entry name" value="ACETYLTRANSFERASE"/>
    <property type="match status" value="1"/>
</dbReference>
<evidence type="ECO:0000313" key="2">
    <source>
        <dbReference type="EMBL" id="GEP58892.1"/>
    </source>
</evidence>
<proteinExistence type="inferred from homology"/>
<dbReference type="GO" id="GO:0016740">
    <property type="term" value="F:transferase activity"/>
    <property type="evidence" value="ECO:0007669"/>
    <property type="project" value="UniProtKB-KW"/>
</dbReference>
<gene>
    <name evidence="2" type="ORF">RSO01_60580</name>
</gene>
<organism evidence="2 3">
    <name type="scientific">Reyranella soli</name>
    <dbReference type="NCBI Taxonomy" id="1230389"/>
    <lineage>
        <taxon>Bacteria</taxon>
        <taxon>Pseudomonadati</taxon>
        <taxon>Pseudomonadota</taxon>
        <taxon>Alphaproteobacteria</taxon>
        <taxon>Hyphomicrobiales</taxon>
        <taxon>Reyranellaceae</taxon>
        <taxon>Reyranella</taxon>
    </lineage>
</organism>
<keyword evidence="3" id="KW-1185">Reference proteome</keyword>
<dbReference type="InterPro" id="IPR001451">
    <property type="entry name" value="Hexapep"/>
</dbReference>
<dbReference type="Gene3D" id="2.160.10.10">
    <property type="entry name" value="Hexapeptide repeat proteins"/>
    <property type="match status" value="1"/>
</dbReference>
<comment type="similarity">
    <text evidence="1">Belongs to the transferase hexapeptide repeat family.</text>
</comment>
<dbReference type="PANTHER" id="PTHR43300:SF4">
    <property type="entry name" value="ACYL-[ACYL-CARRIER-PROTEIN]--UDP-N-ACETYLGLUCOSAMINE O-ACYLTRANSFERASE"/>
    <property type="match status" value="1"/>
</dbReference>
<name>A0A512NIZ8_9HYPH</name>
<comment type="caution">
    <text evidence="2">The sequence shown here is derived from an EMBL/GenBank/DDBJ whole genome shotgun (WGS) entry which is preliminary data.</text>
</comment>
<evidence type="ECO:0000313" key="3">
    <source>
        <dbReference type="Proteomes" id="UP000321058"/>
    </source>
</evidence>
<dbReference type="InterPro" id="IPR011004">
    <property type="entry name" value="Trimer_LpxA-like_sf"/>
</dbReference>
<dbReference type="AlphaFoldDB" id="A0A512NIZ8"/>
<protein>
    <submittedName>
        <fullName evidence="2">N-acetyltransferase</fullName>
    </submittedName>
</protein>
<dbReference type="Proteomes" id="UP000321058">
    <property type="component" value="Unassembled WGS sequence"/>
</dbReference>
<keyword evidence="2" id="KW-0808">Transferase</keyword>
<accession>A0A512NIZ8</accession>
<dbReference type="InterPro" id="IPR050179">
    <property type="entry name" value="Trans_hexapeptide_repeat"/>
</dbReference>
<dbReference type="CDD" id="cd03358">
    <property type="entry name" value="LbH_WxcM_N_like"/>
    <property type="match status" value="1"/>
</dbReference>
<dbReference type="EMBL" id="BKAJ01000113">
    <property type="protein sequence ID" value="GEP58892.1"/>
    <property type="molecule type" value="Genomic_DNA"/>
</dbReference>
<evidence type="ECO:0000256" key="1">
    <source>
        <dbReference type="ARBA" id="ARBA00007274"/>
    </source>
</evidence>
<dbReference type="SUPFAM" id="SSF51161">
    <property type="entry name" value="Trimeric LpxA-like enzymes"/>
    <property type="match status" value="1"/>
</dbReference>